<reference evidence="6 7" key="1">
    <citation type="submission" date="2024-09" db="EMBL/GenBank/DDBJ databases">
        <title>Rethinking Asexuality: The Enigmatic Case of Functional Sexual Genes in Lepraria (Stereocaulaceae).</title>
        <authorList>
            <person name="Doellman M."/>
            <person name="Sun Y."/>
            <person name="Barcenas-Pena A."/>
            <person name="Lumbsch H.T."/>
            <person name="Grewe F."/>
        </authorList>
    </citation>
    <scope>NUCLEOTIDE SEQUENCE [LARGE SCALE GENOMIC DNA]</scope>
    <source>
        <strain evidence="6 7">Mercado 3170</strain>
    </source>
</reference>
<dbReference type="InterPro" id="IPR002401">
    <property type="entry name" value="Cyt_P450_E_grp-I"/>
</dbReference>
<sequence length="622" mass="70786">MANNIEISRRVLLELRDALRYGVCYDSVSTEVKQWQDLRIGNYLSGRTFQHDWRKVIGLCIALTFVSTYTITLLKSTIGLRSKKHGREPPIAPYWIPFLGNLLPLIWDPFTHCDETIKRYGYSTPVRLRLGPFKMYLVSGADHYMTLFSNKASRCMNTKGAVLLALENMFGTPSNVIPFYAADKSGVNSTPLPGSGVQPEHRITYLQVKAAHKHLSGTGLAQMTGSFLNILERRFSEAQVGPEWVDQPDLYAFLQNEVFRAAVEALCGPHLLLQSPTFVEDFWQFVTDVPTLIKGLPRWMSPGPYRNRQRLLDAVKKWHRYASEHSDFSRIGINDPEWEPYFGSKLIRARQEYSSKMFFMNKDALAAEDLGLIFATNTNAIPSLSWFIYEICRDPALMARVHREIDACRESSAESNKPVLDTNALYNQPLLQSIYAETLRLRVALIVTRTPEQEEFNVGQWTFPPKRVIALSSRTGAMNPNVWNAGTPEDPHPLDKFWADRFLIYPNDPMSGPLRKDQTDIKNDYMSKCISETKPAETGPRFSMEGVEGGWIPYGGGQRMCPGRHFAKQEIIGSLATLLAHFEIKLKEPKDGIEPECDMRYFPFGGLPPTKDIPFSLRRRQL</sequence>
<comment type="caution">
    <text evidence="6">The sequence shown here is derived from an EMBL/GenBank/DDBJ whole genome shotgun (WGS) entry which is preliminary data.</text>
</comment>
<dbReference type="InterPro" id="IPR050529">
    <property type="entry name" value="CYP450_sterol_14alpha_dmase"/>
</dbReference>
<feature type="transmembrane region" description="Helical" evidence="5">
    <location>
        <begin position="56"/>
        <end position="74"/>
    </location>
</feature>
<organism evidence="6 7">
    <name type="scientific">Stereocaulon virgatum</name>
    <dbReference type="NCBI Taxonomy" id="373712"/>
    <lineage>
        <taxon>Eukaryota</taxon>
        <taxon>Fungi</taxon>
        <taxon>Dikarya</taxon>
        <taxon>Ascomycota</taxon>
        <taxon>Pezizomycotina</taxon>
        <taxon>Lecanoromycetes</taxon>
        <taxon>OSLEUM clade</taxon>
        <taxon>Lecanoromycetidae</taxon>
        <taxon>Lecanorales</taxon>
        <taxon>Lecanorineae</taxon>
        <taxon>Stereocaulaceae</taxon>
        <taxon>Stereocaulon</taxon>
    </lineage>
</organism>
<dbReference type="SUPFAM" id="SSF48264">
    <property type="entry name" value="Cytochrome P450"/>
    <property type="match status" value="1"/>
</dbReference>
<keyword evidence="2" id="KW-0349">Heme</keyword>
<proteinExistence type="inferred from homology"/>
<evidence type="ECO:0000256" key="1">
    <source>
        <dbReference type="ARBA" id="ARBA00010617"/>
    </source>
</evidence>
<evidence type="ECO:0000313" key="7">
    <source>
        <dbReference type="Proteomes" id="UP001590950"/>
    </source>
</evidence>
<keyword evidence="5" id="KW-1133">Transmembrane helix</keyword>
<comment type="similarity">
    <text evidence="1">Belongs to the cytochrome P450 family.</text>
</comment>
<dbReference type="PANTHER" id="PTHR24304:SF2">
    <property type="entry name" value="24-HYDROXYCHOLESTEROL 7-ALPHA-HYDROXYLASE"/>
    <property type="match status" value="1"/>
</dbReference>
<evidence type="ECO:0000256" key="2">
    <source>
        <dbReference type="ARBA" id="ARBA00022617"/>
    </source>
</evidence>
<evidence type="ECO:0000256" key="3">
    <source>
        <dbReference type="ARBA" id="ARBA00022723"/>
    </source>
</evidence>
<evidence type="ECO:0000256" key="4">
    <source>
        <dbReference type="ARBA" id="ARBA00023004"/>
    </source>
</evidence>
<dbReference type="Gene3D" id="1.10.630.10">
    <property type="entry name" value="Cytochrome P450"/>
    <property type="match status" value="1"/>
</dbReference>
<keyword evidence="4" id="KW-0408">Iron</keyword>
<keyword evidence="7" id="KW-1185">Reference proteome</keyword>
<dbReference type="PANTHER" id="PTHR24304">
    <property type="entry name" value="CYTOCHROME P450 FAMILY 7"/>
    <property type="match status" value="1"/>
</dbReference>
<keyword evidence="5" id="KW-0472">Membrane</keyword>
<dbReference type="InterPro" id="IPR001128">
    <property type="entry name" value="Cyt_P450"/>
</dbReference>
<dbReference type="Proteomes" id="UP001590950">
    <property type="component" value="Unassembled WGS sequence"/>
</dbReference>
<dbReference type="CDD" id="cd11040">
    <property type="entry name" value="CYP7_CYP8-like"/>
    <property type="match status" value="1"/>
</dbReference>
<keyword evidence="5" id="KW-0812">Transmembrane</keyword>
<keyword evidence="3" id="KW-0479">Metal-binding</keyword>
<evidence type="ECO:0000256" key="5">
    <source>
        <dbReference type="SAM" id="Phobius"/>
    </source>
</evidence>
<name>A0ABR4AIS0_9LECA</name>
<dbReference type="PRINTS" id="PR00463">
    <property type="entry name" value="EP450I"/>
</dbReference>
<evidence type="ECO:0000313" key="6">
    <source>
        <dbReference type="EMBL" id="KAL2045340.1"/>
    </source>
</evidence>
<dbReference type="InterPro" id="IPR036396">
    <property type="entry name" value="Cyt_P450_sf"/>
</dbReference>
<dbReference type="Pfam" id="PF00067">
    <property type="entry name" value="p450"/>
    <property type="match status" value="2"/>
</dbReference>
<evidence type="ECO:0008006" key="8">
    <source>
        <dbReference type="Google" id="ProtNLM"/>
    </source>
</evidence>
<accession>A0ABR4AIS0</accession>
<gene>
    <name evidence="6" type="ORF">N7G274_002423</name>
</gene>
<protein>
    <recommendedName>
        <fullName evidence="8">Cytochrome P450</fullName>
    </recommendedName>
</protein>
<dbReference type="EMBL" id="JBEFKJ010000007">
    <property type="protein sequence ID" value="KAL2045340.1"/>
    <property type="molecule type" value="Genomic_DNA"/>
</dbReference>